<sequence>MKSKIIAVSSYLPEYILTNEELARDNPEWSVNKIYDKTGISTRHIAAEAESCSDMAVAACENLLKEYSVNRADIDYVLLCTQSPDFKLPTTACIVQERLGLKNSCGALDFNLGCSGYIYGLSLAKGLIETNQAKNILLVTSELYSRYIAKEDKSVRTLFGDAATATLISCSNSNEDKIGPFVFGTDGAGKDNLIVPHGGAKYPFDASSDVLEQDSSGNYRAPKNLFMDGGEIFTFTLKTVPKSVDALLELAGFEREQIDHVIFHQANKFMLEQLRKKCKFNDEKFLTSYEFFGNTVSSTIPLGINEAIKADKFNPGDKIMLVGFGVGYSWAGTIITW</sequence>
<dbReference type="KEGG" id="swd:Swoo_1669"/>
<dbReference type="AlphaFoldDB" id="B1KMF7"/>
<dbReference type="InterPro" id="IPR013751">
    <property type="entry name" value="ACP_syn_III_N"/>
</dbReference>
<name>B1KMF7_SHEWM</name>
<dbReference type="GO" id="GO:0006633">
    <property type="term" value="P:fatty acid biosynthetic process"/>
    <property type="evidence" value="ECO:0007669"/>
    <property type="project" value="InterPro"/>
</dbReference>
<organism evidence="5 6">
    <name type="scientific">Shewanella woodyi (strain ATCC 51908 / MS32)</name>
    <dbReference type="NCBI Taxonomy" id="392500"/>
    <lineage>
        <taxon>Bacteria</taxon>
        <taxon>Pseudomonadati</taxon>
        <taxon>Pseudomonadota</taxon>
        <taxon>Gammaproteobacteria</taxon>
        <taxon>Alteromonadales</taxon>
        <taxon>Shewanellaceae</taxon>
        <taxon>Shewanella</taxon>
    </lineage>
</organism>
<dbReference type="GO" id="GO:0044550">
    <property type="term" value="P:secondary metabolite biosynthetic process"/>
    <property type="evidence" value="ECO:0007669"/>
    <property type="project" value="TreeGrafter"/>
</dbReference>
<protein>
    <submittedName>
        <fullName evidence="5">Beta-ketoacyl-acyl-carrier-protein synthase I</fullName>
        <ecNumber evidence="5">2.3.1.41</ecNumber>
    </submittedName>
</protein>
<dbReference type="EC" id="2.3.1.41" evidence="5"/>
<proteinExistence type="predicted"/>
<evidence type="ECO:0000259" key="3">
    <source>
        <dbReference type="Pfam" id="PF08541"/>
    </source>
</evidence>
<accession>B1KMF7</accession>
<evidence type="ECO:0000259" key="4">
    <source>
        <dbReference type="Pfam" id="PF08545"/>
    </source>
</evidence>
<dbReference type="SUPFAM" id="SSF53901">
    <property type="entry name" value="Thiolase-like"/>
    <property type="match status" value="1"/>
</dbReference>
<keyword evidence="1 5" id="KW-0808">Transferase</keyword>
<dbReference type="GO" id="GO:0004315">
    <property type="term" value="F:3-oxoacyl-[acyl-carrier-protein] synthase activity"/>
    <property type="evidence" value="ECO:0007669"/>
    <property type="project" value="UniProtKB-EC"/>
</dbReference>
<dbReference type="Pfam" id="PF08541">
    <property type="entry name" value="ACP_syn_III_C"/>
    <property type="match status" value="1"/>
</dbReference>
<keyword evidence="6" id="KW-1185">Reference proteome</keyword>
<dbReference type="NCBIfam" id="NF006829">
    <property type="entry name" value="PRK09352.1"/>
    <property type="match status" value="1"/>
</dbReference>
<evidence type="ECO:0000313" key="6">
    <source>
        <dbReference type="Proteomes" id="UP000002168"/>
    </source>
</evidence>
<dbReference type="Gene3D" id="3.40.47.10">
    <property type="match status" value="1"/>
</dbReference>
<keyword evidence="2 5" id="KW-0012">Acyltransferase</keyword>
<dbReference type="eggNOG" id="COG0332">
    <property type="taxonomic scope" value="Bacteria"/>
</dbReference>
<dbReference type="HOGENOM" id="CLU_039592_1_0_6"/>
<dbReference type="CDD" id="cd00830">
    <property type="entry name" value="KAS_III"/>
    <property type="match status" value="1"/>
</dbReference>
<feature type="domain" description="Beta-ketoacyl-[acyl-carrier-protein] synthase III C-terminal" evidence="3">
    <location>
        <begin position="248"/>
        <end position="337"/>
    </location>
</feature>
<dbReference type="PANTHER" id="PTHR34069:SF2">
    <property type="entry name" value="BETA-KETOACYL-[ACYL-CARRIER-PROTEIN] SYNTHASE III"/>
    <property type="match status" value="1"/>
</dbReference>
<evidence type="ECO:0000256" key="2">
    <source>
        <dbReference type="ARBA" id="ARBA00023315"/>
    </source>
</evidence>
<dbReference type="Pfam" id="PF08545">
    <property type="entry name" value="ACP_syn_III"/>
    <property type="match status" value="1"/>
</dbReference>
<dbReference type="InterPro" id="IPR013747">
    <property type="entry name" value="ACP_syn_III_C"/>
</dbReference>
<dbReference type="EMBL" id="CP000961">
    <property type="protein sequence ID" value="ACA85955.1"/>
    <property type="molecule type" value="Genomic_DNA"/>
</dbReference>
<gene>
    <name evidence="5" type="ordered locus">Swoo_1669</name>
</gene>
<evidence type="ECO:0000256" key="1">
    <source>
        <dbReference type="ARBA" id="ARBA00022679"/>
    </source>
</evidence>
<evidence type="ECO:0000313" key="5">
    <source>
        <dbReference type="EMBL" id="ACA85955.1"/>
    </source>
</evidence>
<dbReference type="Proteomes" id="UP000002168">
    <property type="component" value="Chromosome"/>
</dbReference>
<dbReference type="InterPro" id="IPR016039">
    <property type="entry name" value="Thiolase-like"/>
</dbReference>
<feature type="domain" description="Beta-ketoacyl-[acyl-carrier-protein] synthase III N-terminal" evidence="4">
    <location>
        <begin position="108"/>
        <end position="187"/>
    </location>
</feature>
<dbReference type="RefSeq" id="WP_012324301.1">
    <property type="nucleotide sequence ID" value="NC_010506.1"/>
</dbReference>
<dbReference type="PANTHER" id="PTHR34069">
    <property type="entry name" value="3-OXOACYL-[ACYL-CARRIER-PROTEIN] SYNTHASE 3"/>
    <property type="match status" value="1"/>
</dbReference>
<reference evidence="5 6" key="1">
    <citation type="submission" date="2008-02" db="EMBL/GenBank/DDBJ databases">
        <title>Complete sequence of Shewanella woodyi ATCC 51908.</title>
        <authorList>
            <consortium name="US DOE Joint Genome Institute"/>
            <person name="Copeland A."/>
            <person name="Lucas S."/>
            <person name="Lapidus A."/>
            <person name="Glavina del Rio T."/>
            <person name="Dalin E."/>
            <person name="Tice H."/>
            <person name="Bruce D."/>
            <person name="Goodwin L."/>
            <person name="Pitluck S."/>
            <person name="Sims D."/>
            <person name="Brettin T."/>
            <person name="Detter J.C."/>
            <person name="Han C."/>
            <person name="Kuske C.R."/>
            <person name="Schmutz J."/>
            <person name="Larimer F."/>
            <person name="Land M."/>
            <person name="Hauser L."/>
            <person name="Kyrpides N."/>
            <person name="Lykidis A."/>
            <person name="Zhao J.-S."/>
            <person name="Richardson P."/>
        </authorList>
    </citation>
    <scope>NUCLEOTIDE SEQUENCE [LARGE SCALE GENOMIC DNA]</scope>
    <source>
        <strain evidence="6">ATCC 51908 / MS32</strain>
    </source>
</reference>
<dbReference type="STRING" id="392500.Swoo_1669"/>